<dbReference type="AlphaFoldDB" id="A0A2Z7C946"/>
<evidence type="ECO:0000313" key="3">
    <source>
        <dbReference type="Proteomes" id="UP000250235"/>
    </source>
</evidence>
<protein>
    <submittedName>
        <fullName evidence="2">Uncharacterized protein</fullName>
    </submittedName>
</protein>
<reference evidence="2 3" key="1">
    <citation type="journal article" date="2015" name="Proc. Natl. Acad. Sci. U.S.A.">
        <title>The resurrection genome of Boea hygrometrica: A blueprint for survival of dehydration.</title>
        <authorList>
            <person name="Xiao L."/>
            <person name="Yang G."/>
            <person name="Zhang L."/>
            <person name="Yang X."/>
            <person name="Zhao S."/>
            <person name="Ji Z."/>
            <person name="Zhou Q."/>
            <person name="Hu M."/>
            <person name="Wang Y."/>
            <person name="Chen M."/>
            <person name="Xu Y."/>
            <person name="Jin H."/>
            <person name="Xiao X."/>
            <person name="Hu G."/>
            <person name="Bao F."/>
            <person name="Hu Y."/>
            <person name="Wan P."/>
            <person name="Li L."/>
            <person name="Deng X."/>
            <person name="Kuang T."/>
            <person name="Xiang C."/>
            <person name="Zhu J.K."/>
            <person name="Oliver M.J."/>
            <person name="He Y."/>
        </authorList>
    </citation>
    <scope>NUCLEOTIDE SEQUENCE [LARGE SCALE GENOMIC DNA]</scope>
    <source>
        <strain evidence="3">cv. XS01</strain>
    </source>
</reference>
<gene>
    <name evidence="2" type="ORF">F511_37422</name>
</gene>
<dbReference type="EMBL" id="KQ998218">
    <property type="protein sequence ID" value="KZV43049.1"/>
    <property type="molecule type" value="Genomic_DNA"/>
</dbReference>
<accession>A0A2Z7C946</accession>
<sequence>MPPRRRGRGRGQFQDESGGQNEDQRSFPFRSHGRRVEDEVDDLTTRVESIEIVMARSLAVRGFDLVAISLRRSLVLAALVAVVIGHSFVDTVEASIRRLSALVCRALVISVLSMGILRGEHCDVLSMQMDSDLVIYRTTLIRTFQVVTICRVDKSEVLVVSISPHYSKSH</sequence>
<proteinExistence type="predicted"/>
<feature type="region of interest" description="Disordered" evidence="1">
    <location>
        <begin position="1"/>
        <end position="31"/>
    </location>
</feature>
<dbReference type="Proteomes" id="UP000250235">
    <property type="component" value="Unassembled WGS sequence"/>
</dbReference>
<keyword evidence="3" id="KW-1185">Reference proteome</keyword>
<organism evidence="2 3">
    <name type="scientific">Dorcoceras hygrometricum</name>
    <dbReference type="NCBI Taxonomy" id="472368"/>
    <lineage>
        <taxon>Eukaryota</taxon>
        <taxon>Viridiplantae</taxon>
        <taxon>Streptophyta</taxon>
        <taxon>Embryophyta</taxon>
        <taxon>Tracheophyta</taxon>
        <taxon>Spermatophyta</taxon>
        <taxon>Magnoliopsida</taxon>
        <taxon>eudicotyledons</taxon>
        <taxon>Gunneridae</taxon>
        <taxon>Pentapetalae</taxon>
        <taxon>asterids</taxon>
        <taxon>lamiids</taxon>
        <taxon>Lamiales</taxon>
        <taxon>Gesneriaceae</taxon>
        <taxon>Didymocarpoideae</taxon>
        <taxon>Trichosporeae</taxon>
        <taxon>Loxocarpinae</taxon>
        <taxon>Dorcoceras</taxon>
    </lineage>
</organism>
<evidence type="ECO:0000256" key="1">
    <source>
        <dbReference type="SAM" id="MobiDB-lite"/>
    </source>
</evidence>
<name>A0A2Z7C946_9LAMI</name>
<evidence type="ECO:0000313" key="2">
    <source>
        <dbReference type="EMBL" id="KZV43049.1"/>
    </source>
</evidence>